<protein>
    <submittedName>
        <fullName evidence="1">Uncharacterized protein</fullName>
    </submittedName>
</protein>
<keyword evidence="2" id="KW-1185">Reference proteome</keyword>
<accession>A0A7W4YL05</accession>
<sequence length="117" mass="12519">MSGIADTNTIDLVAQDADGTYLLVMVESRPWGSDAAQATQLQNKINTYAGYALDGLLAEHYPETVGQPVAIRLHCVDTPTGEFADIAAQAADQLATYAIAFRVNPENSPESAHETPR</sequence>
<reference evidence="1 2" key="1">
    <citation type="submission" date="2020-08" db="EMBL/GenBank/DDBJ databases">
        <title>Sequencing the genomes of 1000 actinobacteria strains.</title>
        <authorList>
            <person name="Klenk H.-P."/>
        </authorList>
    </citation>
    <scope>NUCLEOTIDE SEQUENCE [LARGE SCALE GENOMIC DNA]</scope>
    <source>
        <strain evidence="1 2">DSM 27099</strain>
    </source>
</reference>
<dbReference type="InterPro" id="IPR046702">
    <property type="entry name" value="DUF6572"/>
</dbReference>
<name>A0A7W4YL05_9MICO</name>
<proteinExistence type="predicted"/>
<dbReference type="Proteomes" id="UP000529310">
    <property type="component" value="Unassembled WGS sequence"/>
</dbReference>
<dbReference type="AlphaFoldDB" id="A0A7W4YL05"/>
<gene>
    <name evidence="1" type="ORF">FHX49_000491</name>
</gene>
<dbReference type="Pfam" id="PF20212">
    <property type="entry name" value="DUF6572"/>
    <property type="match status" value="1"/>
</dbReference>
<dbReference type="RefSeq" id="WP_165142089.1">
    <property type="nucleotide sequence ID" value="NZ_CP049255.1"/>
</dbReference>
<evidence type="ECO:0000313" key="2">
    <source>
        <dbReference type="Proteomes" id="UP000529310"/>
    </source>
</evidence>
<dbReference type="EMBL" id="JACHWQ010000001">
    <property type="protein sequence ID" value="MBB2974950.1"/>
    <property type="molecule type" value="Genomic_DNA"/>
</dbReference>
<organism evidence="1 2">
    <name type="scientific">Microbacterium endophyticum</name>
    <dbReference type="NCBI Taxonomy" id="1526412"/>
    <lineage>
        <taxon>Bacteria</taxon>
        <taxon>Bacillati</taxon>
        <taxon>Actinomycetota</taxon>
        <taxon>Actinomycetes</taxon>
        <taxon>Micrococcales</taxon>
        <taxon>Microbacteriaceae</taxon>
        <taxon>Microbacterium</taxon>
    </lineage>
</organism>
<comment type="caution">
    <text evidence="1">The sequence shown here is derived from an EMBL/GenBank/DDBJ whole genome shotgun (WGS) entry which is preliminary data.</text>
</comment>
<evidence type="ECO:0000313" key="1">
    <source>
        <dbReference type="EMBL" id="MBB2974950.1"/>
    </source>
</evidence>